<comment type="similarity">
    <text evidence="5">Belongs to the NtaA/SnaA/DszA monooxygenase family.</text>
</comment>
<name>A0A7G1P6H1_9ACTN</name>
<evidence type="ECO:0000259" key="7">
    <source>
        <dbReference type="Pfam" id="PF00296"/>
    </source>
</evidence>
<feature type="compositionally biased region" description="Basic residues" evidence="6">
    <location>
        <begin position="259"/>
        <end position="270"/>
    </location>
</feature>
<dbReference type="AlphaFoldDB" id="A0A7G1P6H1"/>
<dbReference type="InterPro" id="IPR011251">
    <property type="entry name" value="Luciferase-like_dom"/>
</dbReference>
<dbReference type="PANTHER" id="PTHR30011:SF16">
    <property type="entry name" value="C2H2 FINGER DOMAIN TRANSCRIPTION FACTOR (EUROFUNG)-RELATED"/>
    <property type="match status" value="1"/>
</dbReference>
<evidence type="ECO:0000256" key="4">
    <source>
        <dbReference type="ARBA" id="ARBA00023033"/>
    </source>
</evidence>
<dbReference type="GO" id="GO:0016705">
    <property type="term" value="F:oxidoreductase activity, acting on paired donors, with incorporation or reduction of molecular oxygen"/>
    <property type="evidence" value="ECO:0007669"/>
    <property type="project" value="InterPro"/>
</dbReference>
<dbReference type="InterPro" id="IPR051260">
    <property type="entry name" value="Diverse_substr_monoxygenases"/>
</dbReference>
<dbReference type="EMBL" id="AP023440">
    <property type="protein sequence ID" value="BCL30642.1"/>
    <property type="molecule type" value="Genomic_DNA"/>
</dbReference>
<keyword evidence="1" id="KW-0285">Flavoprotein</keyword>
<evidence type="ECO:0000256" key="5">
    <source>
        <dbReference type="ARBA" id="ARBA00033748"/>
    </source>
</evidence>
<dbReference type="NCBIfam" id="TIGR03860">
    <property type="entry name" value="FMN_nitrolo"/>
    <property type="match status" value="1"/>
</dbReference>
<feature type="domain" description="Luciferase-like" evidence="7">
    <location>
        <begin position="30"/>
        <end position="211"/>
    </location>
</feature>
<gene>
    <name evidence="8" type="ORF">GCM10017557_55010</name>
</gene>
<feature type="region of interest" description="Disordered" evidence="6">
    <location>
        <begin position="204"/>
        <end position="288"/>
    </location>
</feature>
<feature type="compositionally biased region" description="Gly residues" evidence="6">
    <location>
        <begin position="279"/>
        <end position="288"/>
    </location>
</feature>
<evidence type="ECO:0000313" key="9">
    <source>
        <dbReference type="Proteomes" id="UP000516444"/>
    </source>
</evidence>
<dbReference type="Proteomes" id="UP000516444">
    <property type="component" value="Chromosome"/>
</dbReference>
<protein>
    <recommendedName>
        <fullName evidence="7">Luciferase-like domain-containing protein</fullName>
    </recommendedName>
</protein>
<evidence type="ECO:0000256" key="1">
    <source>
        <dbReference type="ARBA" id="ARBA00022630"/>
    </source>
</evidence>
<evidence type="ECO:0000256" key="6">
    <source>
        <dbReference type="SAM" id="MobiDB-lite"/>
    </source>
</evidence>
<dbReference type="GO" id="GO:0004497">
    <property type="term" value="F:monooxygenase activity"/>
    <property type="evidence" value="ECO:0007669"/>
    <property type="project" value="UniProtKB-KW"/>
</dbReference>
<sequence>MTRRRLHLNAFLMNTGHHEASWRLPESDPYAHVELGHYVRLARTAERGTFDSLFLADGPQLWSNLAQRPAGALEPLTLLTALATATEHIGLIATASTSYNSPYNLARKFASLDIISGGRAGWNIVTTAGAEAARNFGLAAEPAHAERYARAAEFLDVALKLWDSWEDDAVVADKAAGVWGDDTKIHPPRHRGKYFSVEGALNVPRSPQGVPAARPGRLLGGRQGVRGPLRGSGVHGPADPPGRAGLLRRPQVPYGGGRPRSRPHQGAARHRPGDRFDGGRGTGERTGP</sequence>
<dbReference type="KEGG" id="sgm:GCM10017557_55010"/>
<dbReference type="InterPro" id="IPR016215">
    <property type="entry name" value="NTA_MOA"/>
</dbReference>
<organism evidence="8 9">
    <name type="scientific">Streptomyces aurantiacus</name>
    <dbReference type="NCBI Taxonomy" id="47760"/>
    <lineage>
        <taxon>Bacteria</taxon>
        <taxon>Bacillati</taxon>
        <taxon>Actinomycetota</taxon>
        <taxon>Actinomycetes</taxon>
        <taxon>Kitasatosporales</taxon>
        <taxon>Streptomycetaceae</taxon>
        <taxon>Streptomyces</taxon>
        <taxon>Streptomyces aurantiacus group</taxon>
    </lineage>
</organism>
<accession>A0A7G1P6H1</accession>
<evidence type="ECO:0000256" key="3">
    <source>
        <dbReference type="ARBA" id="ARBA00023002"/>
    </source>
</evidence>
<dbReference type="PANTHER" id="PTHR30011">
    <property type="entry name" value="ALKANESULFONATE MONOOXYGENASE-RELATED"/>
    <property type="match status" value="1"/>
</dbReference>
<reference evidence="8 9" key="1">
    <citation type="journal article" date="2014" name="Int. J. Syst. Evol. Microbiol.">
        <title>Complete genome sequence of Corynebacterium casei LMG S-19264T (=DSM 44701T), isolated from a smear-ripened cheese.</title>
        <authorList>
            <consortium name="US DOE Joint Genome Institute (JGI-PGF)"/>
            <person name="Walter F."/>
            <person name="Albersmeier A."/>
            <person name="Kalinowski J."/>
            <person name="Ruckert C."/>
        </authorList>
    </citation>
    <scope>NUCLEOTIDE SEQUENCE [LARGE SCALE GENOMIC DNA]</scope>
    <source>
        <strain evidence="8 9">JCM 4677</strain>
    </source>
</reference>
<dbReference type="Pfam" id="PF00296">
    <property type="entry name" value="Bac_luciferase"/>
    <property type="match status" value="1"/>
</dbReference>
<proteinExistence type="inferred from homology"/>
<keyword evidence="3" id="KW-0560">Oxidoreductase</keyword>
<keyword evidence="9" id="KW-1185">Reference proteome</keyword>
<dbReference type="InterPro" id="IPR036661">
    <property type="entry name" value="Luciferase-like_sf"/>
</dbReference>
<evidence type="ECO:0000313" key="8">
    <source>
        <dbReference type="EMBL" id="BCL30642.1"/>
    </source>
</evidence>
<keyword evidence="2" id="KW-0288">FMN</keyword>
<dbReference type="SUPFAM" id="SSF51679">
    <property type="entry name" value="Bacterial luciferase-like"/>
    <property type="match status" value="1"/>
</dbReference>
<keyword evidence="4" id="KW-0503">Monooxygenase</keyword>
<evidence type="ECO:0000256" key="2">
    <source>
        <dbReference type="ARBA" id="ARBA00022643"/>
    </source>
</evidence>
<dbReference type="Gene3D" id="3.20.20.30">
    <property type="entry name" value="Luciferase-like domain"/>
    <property type="match status" value="1"/>
</dbReference>